<evidence type="ECO:0000256" key="4">
    <source>
        <dbReference type="ARBA" id="ARBA00022456"/>
    </source>
</evidence>
<comment type="pathway">
    <text evidence="2">Amino-acid degradation; L-valine degradation.</text>
</comment>
<dbReference type="Gene3D" id="1.20.140.10">
    <property type="entry name" value="Butyryl-CoA Dehydrogenase, subunit A, domain 3"/>
    <property type="match status" value="1"/>
</dbReference>
<keyword evidence="16" id="KW-1185">Reference proteome</keyword>
<dbReference type="InterPro" id="IPR037069">
    <property type="entry name" value="AcylCoA_DH/ox_N_sf"/>
</dbReference>
<dbReference type="GO" id="GO:0003995">
    <property type="term" value="F:acyl-CoA dehydrogenase activity"/>
    <property type="evidence" value="ECO:0007669"/>
    <property type="project" value="InterPro"/>
</dbReference>
<evidence type="ECO:0000256" key="9">
    <source>
        <dbReference type="ARBA" id="ARBA00050268"/>
    </source>
</evidence>
<comment type="catalytic activity">
    <reaction evidence="8">
        <text>(2S)-2-methylbutanoyl-CoA + oxidized [electron-transfer flavoprotein] + H(+) = (2E)-2-methylbut-2-enoyl-CoA + reduced [electron-transfer flavoprotein]</text>
        <dbReference type="Rhea" id="RHEA:48256"/>
        <dbReference type="Rhea" id="RHEA-COMP:10685"/>
        <dbReference type="Rhea" id="RHEA-COMP:10686"/>
        <dbReference type="ChEBI" id="CHEBI:15378"/>
        <dbReference type="ChEBI" id="CHEBI:57337"/>
        <dbReference type="ChEBI" id="CHEBI:57692"/>
        <dbReference type="ChEBI" id="CHEBI:58307"/>
        <dbReference type="ChEBI" id="CHEBI:88166"/>
    </reaction>
    <physiologicalReaction direction="left-to-right" evidence="8">
        <dbReference type="Rhea" id="RHEA:48257"/>
    </physiologicalReaction>
</comment>
<dbReference type="InterPro" id="IPR052547">
    <property type="entry name" value="Mito_Isobutyryl-CoADH"/>
</dbReference>
<name>A0A5B8MQF2_9CHLO</name>
<dbReference type="InterPro" id="IPR009100">
    <property type="entry name" value="AcylCoA_DH/oxidase_NM_dom_sf"/>
</dbReference>
<feature type="domain" description="Acyl-CoA oxidase/dehydrogenase middle" evidence="13">
    <location>
        <begin position="178"/>
        <end position="274"/>
    </location>
</feature>
<keyword evidence="4" id="KW-0101">Branched-chain amino acid catabolism</keyword>
<keyword evidence="5 11" id="KW-0285">Flavoprotein</keyword>
<reference evidence="15 16" key="1">
    <citation type="submission" date="2018-07" db="EMBL/GenBank/DDBJ databases">
        <title>The complete nuclear genome of the prasinophyte Chloropicon primus (CCMP1205).</title>
        <authorList>
            <person name="Pombert J.-F."/>
            <person name="Otis C."/>
            <person name="Turmel M."/>
            <person name="Lemieux C."/>
        </authorList>
    </citation>
    <scope>NUCLEOTIDE SEQUENCE [LARGE SCALE GENOMIC DNA]</scope>
    <source>
        <strain evidence="15 16">CCMP1205</strain>
    </source>
</reference>
<dbReference type="GO" id="GO:0009083">
    <property type="term" value="P:branched-chain amino acid catabolic process"/>
    <property type="evidence" value="ECO:0007669"/>
    <property type="project" value="UniProtKB-KW"/>
</dbReference>
<comment type="similarity">
    <text evidence="3 11">Belongs to the acyl-CoA dehydrogenase family.</text>
</comment>
<evidence type="ECO:0000256" key="8">
    <source>
        <dbReference type="ARBA" id="ARBA00049552"/>
    </source>
</evidence>
<dbReference type="STRING" id="1764295.A0A5B8MQF2"/>
<dbReference type="Pfam" id="PF00441">
    <property type="entry name" value="Acyl-CoA_dh_1"/>
    <property type="match status" value="1"/>
</dbReference>
<dbReference type="InterPro" id="IPR036250">
    <property type="entry name" value="AcylCo_DH-like_C"/>
</dbReference>
<dbReference type="FunFam" id="2.40.110.10:FF:000001">
    <property type="entry name" value="Acyl-CoA dehydrogenase, mitochondrial"/>
    <property type="match status" value="1"/>
</dbReference>
<feature type="domain" description="Acyl-CoA dehydrogenase/oxidase N-terminal" evidence="14">
    <location>
        <begin position="62"/>
        <end position="170"/>
    </location>
</feature>
<evidence type="ECO:0000256" key="5">
    <source>
        <dbReference type="ARBA" id="ARBA00022630"/>
    </source>
</evidence>
<dbReference type="EMBL" id="CP031038">
    <property type="protein sequence ID" value="QDZ21532.1"/>
    <property type="molecule type" value="Genomic_DNA"/>
</dbReference>
<evidence type="ECO:0000259" key="14">
    <source>
        <dbReference type="Pfam" id="PF02771"/>
    </source>
</evidence>
<dbReference type="GO" id="GO:0005739">
    <property type="term" value="C:mitochondrion"/>
    <property type="evidence" value="ECO:0007669"/>
    <property type="project" value="TreeGrafter"/>
</dbReference>
<evidence type="ECO:0000313" key="16">
    <source>
        <dbReference type="Proteomes" id="UP000316726"/>
    </source>
</evidence>
<dbReference type="PROSITE" id="PS00073">
    <property type="entry name" value="ACYL_COA_DH_2"/>
    <property type="match status" value="1"/>
</dbReference>
<dbReference type="InterPro" id="IPR013786">
    <property type="entry name" value="AcylCoA_DH/ox_N"/>
</dbReference>
<dbReference type="InterPro" id="IPR006089">
    <property type="entry name" value="Acyl-CoA_DH_CS"/>
</dbReference>
<dbReference type="InterPro" id="IPR006091">
    <property type="entry name" value="Acyl-CoA_Oxase/DH_mid-dom"/>
</dbReference>
<dbReference type="Gene3D" id="1.10.540.10">
    <property type="entry name" value="Acyl-CoA dehydrogenase/oxidase, N-terminal domain"/>
    <property type="match status" value="1"/>
</dbReference>
<dbReference type="Pfam" id="PF02771">
    <property type="entry name" value="Acyl-CoA_dh_N"/>
    <property type="match status" value="1"/>
</dbReference>
<sequence>MLWRKEGWRLGAAVGRALLPNQGQGWKKTSAALCSVVRGAASYAASYSTSSSSACHETFGLTEMQVEFREVARSFALNELAPHSAKWDETKHFPVDTLKQAAELGFGGIYCQEEYGGTGLGREDAAVIFEALAYGDISFTAYLTIHNMNCFVLDTFGTQQQKEKYLQRMTCMELLSSYCLTEPNSGSDAASLETSAVKQEDGSYVLNGAKAFISGAGTSDVYIVMARTDPGADKAKGITCFVVEKDQEGVSFGKPEKKLGWNSQPTCVVSFDDVVVPAENRVGEEGEGFKIAMMGLDGGRINIATCSVGGAAFALDSAREYTSSRKQFGKPLDKFQNTQFKLADCATSLAASRLMVRRAARALDAKIASATAECAMAKRFATDSCFDIANTCLQLHGGYGYLMDYPAERIVRDLRVHSILEGTNEIMRVIIAREMDRQKV</sequence>
<evidence type="ECO:0000313" key="15">
    <source>
        <dbReference type="EMBL" id="QDZ21532.1"/>
    </source>
</evidence>
<accession>A0A5B8MQF2</accession>
<dbReference type="PROSITE" id="PS00072">
    <property type="entry name" value="ACYL_COA_DH_1"/>
    <property type="match status" value="1"/>
</dbReference>
<keyword evidence="6 11" id="KW-0274">FAD</keyword>
<evidence type="ECO:0000256" key="7">
    <source>
        <dbReference type="ARBA" id="ARBA00023002"/>
    </source>
</evidence>
<organism evidence="15 16">
    <name type="scientific">Chloropicon primus</name>
    <dbReference type="NCBI Taxonomy" id="1764295"/>
    <lineage>
        <taxon>Eukaryota</taxon>
        <taxon>Viridiplantae</taxon>
        <taxon>Chlorophyta</taxon>
        <taxon>Chloropicophyceae</taxon>
        <taxon>Chloropicales</taxon>
        <taxon>Chloropicaceae</taxon>
        <taxon>Chloropicon</taxon>
    </lineage>
</organism>
<dbReference type="PANTHER" id="PTHR43831:SF1">
    <property type="entry name" value="ISOBUTYRYL-COA DEHYDROGENASE, MITOCHONDRIAL"/>
    <property type="match status" value="1"/>
</dbReference>
<dbReference type="OrthoDB" id="1663335at2759"/>
<dbReference type="SUPFAM" id="SSF56645">
    <property type="entry name" value="Acyl-CoA dehydrogenase NM domain-like"/>
    <property type="match status" value="1"/>
</dbReference>
<dbReference type="AlphaFoldDB" id="A0A5B8MQF2"/>
<comment type="cofactor">
    <cofactor evidence="1 11">
        <name>FAD</name>
        <dbReference type="ChEBI" id="CHEBI:57692"/>
    </cofactor>
</comment>
<evidence type="ECO:0000259" key="13">
    <source>
        <dbReference type="Pfam" id="PF02770"/>
    </source>
</evidence>
<evidence type="ECO:0000256" key="10">
    <source>
        <dbReference type="ARBA" id="ARBA00071686"/>
    </source>
</evidence>
<dbReference type="InterPro" id="IPR046373">
    <property type="entry name" value="Acyl-CoA_Oxase/DH_mid-dom_sf"/>
</dbReference>
<feature type="domain" description="Acyl-CoA dehydrogenase/oxidase C-terminal" evidence="12">
    <location>
        <begin position="286"/>
        <end position="435"/>
    </location>
</feature>
<comment type="catalytic activity">
    <reaction evidence="9">
        <text>propanoyl-CoA + oxidized [electron-transfer flavoprotein] + H(+) = acryloyl-CoA + reduced [electron-transfer flavoprotein]</text>
        <dbReference type="Rhea" id="RHEA:31287"/>
        <dbReference type="Rhea" id="RHEA-COMP:10685"/>
        <dbReference type="Rhea" id="RHEA-COMP:10686"/>
        <dbReference type="ChEBI" id="CHEBI:15378"/>
        <dbReference type="ChEBI" id="CHEBI:57367"/>
        <dbReference type="ChEBI" id="CHEBI:57392"/>
        <dbReference type="ChEBI" id="CHEBI:57692"/>
        <dbReference type="ChEBI" id="CHEBI:58307"/>
    </reaction>
    <physiologicalReaction direction="left-to-right" evidence="9">
        <dbReference type="Rhea" id="RHEA:31288"/>
    </physiologicalReaction>
</comment>
<evidence type="ECO:0000259" key="12">
    <source>
        <dbReference type="Pfam" id="PF00441"/>
    </source>
</evidence>
<dbReference type="PANTHER" id="PTHR43831">
    <property type="entry name" value="ISOBUTYRYL-COA DEHYDROGENASE"/>
    <property type="match status" value="1"/>
</dbReference>
<evidence type="ECO:0000256" key="2">
    <source>
        <dbReference type="ARBA" id="ARBA00005109"/>
    </source>
</evidence>
<dbReference type="GO" id="GO:0050660">
    <property type="term" value="F:flavin adenine dinucleotide binding"/>
    <property type="evidence" value="ECO:0007669"/>
    <property type="project" value="InterPro"/>
</dbReference>
<protein>
    <recommendedName>
        <fullName evidence="10">Isobutyryl-CoA dehydrogenase, mitochondrial</fullName>
    </recommendedName>
</protein>
<proteinExistence type="inferred from homology"/>
<gene>
    <name evidence="15" type="ORF">A3770_05p40500</name>
</gene>
<evidence type="ECO:0000256" key="3">
    <source>
        <dbReference type="ARBA" id="ARBA00009347"/>
    </source>
</evidence>
<dbReference type="Proteomes" id="UP000316726">
    <property type="component" value="Chromosome 5"/>
</dbReference>
<keyword evidence="7 11" id="KW-0560">Oxidoreductase</keyword>
<evidence type="ECO:0000256" key="1">
    <source>
        <dbReference type="ARBA" id="ARBA00001974"/>
    </source>
</evidence>
<evidence type="ECO:0000256" key="11">
    <source>
        <dbReference type="RuleBase" id="RU362125"/>
    </source>
</evidence>
<dbReference type="SUPFAM" id="SSF47203">
    <property type="entry name" value="Acyl-CoA dehydrogenase C-terminal domain-like"/>
    <property type="match status" value="1"/>
</dbReference>
<dbReference type="InterPro" id="IPR009075">
    <property type="entry name" value="AcylCo_DH/oxidase_C"/>
</dbReference>
<dbReference type="FunFam" id="1.20.140.10:FF:000001">
    <property type="entry name" value="Acyl-CoA dehydrogenase"/>
    <property type="match status" value="1"/>
</dbReference>
<dbReference type="Gene3D" id="2.40.110.10">
    <property type="entry name" value="Butyryl-CoA Dehydrogenase, subunit A, domain 2"/>
    <property type="match status" value="1"/>
</dbReference>
<evidence type="ECO:0000256" key="6">
    <source>
        <dbReference type="ARBA" id="ARBA00022827"/>
    </source>
</evidence>
<dbReference type="Pfam" id="PF02770">
    <property type="entry name" value="Acyl-CoA_dh_M"/>
    <property type="match status" value="1"/>
</dbReference>